<feature type="domain" description="NarX-like N-terminal" evidence="6">
    <location>
        <begin position="175"/>
        <end position="223"/>
    </location>
</feature>
<evidence type="ECO:0000313" key="7">
    <source>
        <dbReference type="EMBL" id="MFD2564862.1"/>
    </source>
</evidence>
<evidence type="ECO:0000259" key="6">
    <source>
        <dbReference type="Pfam" id="PF13675"/>
    </source>
</evidence>
<feature type="domain" description="NarX-like N-terminal" evidence="6">
    <location>
        <begin position="37"/>
        <end position="114"/>
    </location>
</feature>
<protein>
    <submittedName>
        <fullName evidence="7">Type IV pili methyl-accepting chemotaxis transducer N-terminal domain-containing protein</fullName>
    </submittedName>
</protein>
<keyword evidence="5" id="KW-0732">Signal</keyword>
<proteinExistence type="predicted"/>
<dbReference type="EMBL" id="JBHULE010000027">
    <property type="protein sequence ID" value="MFD2564862.1"/>
    <property type="molecule type" value="Genomic_DNA"/>
</dbReference>
<gene>
    <name evidence="7" type="ORF">ACFSR1_19440</name>
</gene>
<evidence type="ECO:0000313" key="8">
    <source>
        <dbReference type="Proteomes" id="UP001597319"/>
    </source>
</evidence>
<keyword evidence="2" id="KW-0812">Transmembrane</keyword>
<dbReference type="Pfam" id="PF13675">
    <property type="entry name" value="PilJ"/>
    <property type="match status" value="2"/>
</dbReference>
<reference evidence="8" key="1">
    <citation type="journal article" date="2019" name="Int. J. Syst. Evol. Microbiol.">
        <title>The Global Catalogue of Microorganisms (GCM) 10K type strain sequencing project: providing services to taxonomists for standard genome sequencing and annotation.</title>
        <authorList>
            <consortium name="The Broad Institute Genomics Platform"/>
            <consortium name="The Broad Institute Genome Sequencing Center for Infectious Disease"/>
            <person name="Wu L."/>
            <person name="Ma J."/>
        </authorList>
    </citation>
    <scope>NUCLEOTIDE SEQUENCE [LARGE SCALE GENOMIC DNA]</scope>
    <source>
        <strain evidence="8">KCTC 52274</strain>
    </source>
</reference>
<name>A0ABW5LN77_9FLAO</name>
<feature type="signal peptide" evidence="5">
    <location>
        <begin position="1"/>
        <end position="25"/>
    </location>
</feature>
<evidence type="ECO:0000256" key="3">
    <source>
        <dbReference type="ARBA" id="ARBA00022989"/>
    </source>
</evidence>
<comment type="caution">
    <text evidence="7">The sequence shown here is derived from an EMBL/GenBank/DDBJ whole genome shotgun (WGS) entry which is preliminary data.</text>
</comment>
<evidence type="ECO:0000256" key="4">
    <source>
        <dbReference type="ARBA" id="ARBA00023136"/>
    </source>
</evidence>
<comment type="subcellular location">
    <subcellularLocation>
        <location evidence="1">Membrane</location>
        <topology evidence="1">Multi-pass membrane protein</topology>
    </subcellularLocation>
</comment>
<organism evidence="7 8">
    <name type="scientific">Aquimarina rubra</name>
    <dbReference type="NCBI Taxonomy" id="1920033"/>
    <lineage>
        <taxon>Bacteria</taxon>
        <taxon>Pseudomonadati</taxon>
        <taxon>Bacteroidota</taxon>
        <taxon>Flavobacteriia</taxon>
        <taxon>Flavobacteriales</taxon>
        <taxon>Flavobacteriaceae</taxon>
        <taxon>Aquimarina</taxon>
    </lineage>
</organism>
<sequence>MITKNNFVGGMVMLLIMVLSPSLQAQQNIKFGNVSFNNAINVAGKQRMLSQKMSKAYLYLVSNPNDMKAKKDLLTSKILFERQNAFLLQNSRNKLTTANIEKVNQLFTDFKKVLETTPGYENAKKITDLNTDLLMASNQTVVSIINNSKLINSSTDAELLGDNVSVEDRLELQNTINMAGRQRMLSQRLALYYYANTIAVNDKNVSRILNNTFNELEGALTKLMICQFNTPELDEKIGLALTKWDAIKTQKEKLMNKTLKKEEVYKLSDGLTIVFNDITNLYEKINL</sequence>
<evidence type="ECO:0000256" key="1">
    <source>
        <dbReference type="ARBA" id="ARBA00004141"/>
    </source>
</evidence>
<dbReference type="RefSeq" id="WP_378294719.1">
    <property type="nucleotide sequence ID" value="NZ_JBHULE010000027.1"/>
</dbReference>
<keyword evidence="4" id="KW-0472">Membrane</keyword>
<dbReference type="InterPro" id="IPR029095">
    <property type="entry name" value="NarX-like_N"/>
</dbReference>
<feature type="chain" id="PRO_5047423511" evidence="5">
    <location>
        <begin position="26"/>
        <end position="287"/>
    </location>
</feature>
<keyword evidence="3" id="KW-1133">Transmembrane helix</keyword>
<keyword evidence="8" id="KW-1185">Reference proteome</keyword>
<accession>A0ABW5LN77</accession>
<dbReference type="Proteomes" id="UP001597319">
    <property type="component" value="Unassembled WGS sequence"/>
</dbReference>
<evidence type="ECO:0000256" key="2">
    <source>
        <dbReference type="ARBA" id="ARBA00022692"/>
    </source>
</evidence>
<evidence type="ECO:0000256" key="5">
    <source>
        <dbReference type="SAM" id="SignalP"/>
    </source>
</evidence>